<feature type="transmembrane region" description="Helical" evidence="1">
    <location>
        <begin position="103"/>
        <end position="126"/>
    </location>
</feature>
<proteinExistence type="predicted"/>
<accession>A0A845MJZ8</accession>
<feature type="transmembrane region" description="Helical" evidence="1">
    <location>
        <begin position="66"/>
        <end position="91"/>
    </location>
</feature>
<reference evidence="2 3" key="1">
    <citation type="journal article" date="2014" name="Int. J. Syst. Evol. Microbiol.">
        <title>Sneathiella chungangensis sp. nov., isolated from a marine sand, and emended description of the genus Sneathiella.</title>
        <authorList>
            <person name="Siamphan C."/>
            <person name="Kim H."/>
            <person name="Lee J.S."/>
            <person name="Kim W."/>
        </authorList>
    </citation>
    <scope>NUCLEOTIDE SEQUENCE [LARGE SCALE GENOMIC DNA]</scope>
    <source>
        <strain evidence="2 3">KCTC 32476</strain>
    </source>
</reference>
<evidence type="ECO:0008006" key="4">
    <source>
        <dbReference type="Google" id="ProtNLM"/>
    </source>
</evidence>
<dbReference type="EMBL" id="WTVA01000015">
    <property type="protein sequence ID" value="MZR23626.1"/>
    <property type="molecule type" value="Genomic_DNA"/>
</dbReference>
<keyword evidence="3" id="KW-1185">Reference proteome</keyword>
<keyword evidence="1" id="KW-0812">Transmembrane</keyword>
<keyword evidence="1" id="KW-0472">Membrane</keyword>
<dbReference type="Proteomes" id="UP000445696">
    <property type="component" value="Unassembled WGS sequence"/>
</dbReference>
<organism evidence="2 3">
    <name type="scientific">Sneathiella chungangensis</name>
    <dbReference type="NCBI Taxonomy" id="1418234"/>
    <lineage>
        <taxon>Bacteria</taxon>
        <taxon>Pseudomonadati</taxon>
        <taxon>Pseudomonadota</taxon>
        <taxon>Alphaproteobacteria</taxon>
        <taxon>Sneathiellales</taxon>
        <taxon>Sneathiellaceae</taxon>
        <taxon>Sneathiella</taxon>
    </lineage>
</organism>
<evidence type="ECO:0000313" key="3">
    <source>
        <dbReference type="Proteomes" id="UP000445696"/>
    </source>
</evidence>
<sequence length="192" mass="21544">MITLKEISGYFFGAYLLARRDPRALGYFDISAEGFYRSFFAMLLAVPFFAIENAVDYKTLPTGTSIVPFLLLLCLALWSSWGAYLLVMAILAKYIGFPDRYSVFVIVYNWAQFAIILVWLPVSIIISGIFPVAFASAVNLIFIGATYVYLWYILKVTLKVTTTQAVGFAFLEFLVVVLVQAVFSGWLFTAPV</sequence>
<feature type="transmembrane region" description="Helical" evidence="1">
    <location>
        <begin position="132"/>
        <end position="154"/>
    </location>
</feature>
<name>A0A845MJZ8_9PROT</name>
<evidence type="ECO:0000313" key="2">
    <source>
        <dbReference type="EMBL" id="MZR23626.1"/>
    </source>
</evidence>
<protein>
    <recommendedName>
        <fullName evidence="4">Yip1 domain-containing protein</fullName>
    </recommendedName>
</protein>
<keyword evidence="1" id="KW-1133">Transmembrane helix</keyword>
<dbReference type="OrthoDB" id="8443450at2"/>
<feature type="transmembrane region" description="Helical" evidence="1">
    <location>
        <begin position="166"/>
        <end position="188"/>
    </location>
</feature>
<dbReference type="AlphaFoldDB" id="A0A845MJZ8"/>
<comment type="caution">
    <text evidence="2">The sequence shown here is derived from an EMBL/GenBank/DDBJ whole genome shotgun (WGS) entry which is preliminary data.</text>
</comment>
<gene>
    <name evidence="2" type="ORF">GQF03_14905</name>
</gene>
<evidence type="ECO:0000256" key="1">
    <source>
        <dbReference type="SAM" id="Phobius"/>
    </source>
</evidence>
<dbReference type="RefSeq" id="WP_161340077.1">
    <property type="nucleotide sequence ID" value="NZ_JBHSDG010000003.1"/>
</dbReference>
<feature type="transmembrane region" description="Helical" evidence="1">
    <location>
        <begin position="34"/>
        <end position="51"/>
    </location>
</feature>